<keyword evidence="1" id="KW-0805">Transcription regulation</keyword>
<dbReference type="PROSITE" id="PS50110">
    <property type="entry name" value="RESPONSE_REGULATORY"/>
    <property type="match status" value="1"/>
</dbReference>
<dbReference type="SMART" id="SM00342">
    <property type="entry name" value="HTH_ARAC"/>
    <property type="match status" value="1"/>
</dbReference>
<feature type="domain" description="Response regulatory" evidence="6">
    <location>
        <begin position="3"/>
        <end position="120"/>
    </location>
</feature>
<evidence type="ECO:0000256" key="3">
    <source>
        <dbReference type="ARBA" id="ARBA00023163"/>
    </source>
</evidence>
<dbReference type="SUPFAM" id="SSF52172">
    <property type="entry name" value="CheY-like"/>
    <property type="match status" value="1"/>
</dbReference>
<dbReference type="Pfam" id="PF00072">
    <property type="entry name" value="Response_reg"/>
    <property type="match status" value="1"/>
</dbReference>
<evidence type="ECO:0000259" key="5">
    <source>
        <dbReference type="PROSITE" id="PS01124"/>
    </source>
</evidence>
<dbReference type="RefSeq" id="WP_185128435.1">
    <property type="nucleotide sequence ID" value="NZ_JACJVO010000009.1"/>
</dbReference>
<dbReference type="GO" id="GO:0000160">
    <property type="term" value="P:phosphorelay signal transduction system"/>
    <property type="evidence" value="ECO:0007669"/>
    <property type="project" value="InterPro"/>
</dbReference>
<protein>
    <submittedName>
        <fullName evidence="7">Response regulator</fullName>
    </submittedName>
</protein>
<dbReference type="Gene3D" id="1.10.10.60">
    <property type="entry name" value="Homeodomain-like"/>
    <property type="match status" value="2"/>
</dbReference>
<accession>A0A7X0SIZ3</accession>
<gene>
    <name evidence="7" type="ORF">H7C18_07590</name>
</gene>
<dbReference type="InterPro" id="IPR018062">
    <property type="entry name" value="HTH_AraC-typ_CS"/>
</dbReference>
<dbReference type="PANTHER" id="PTHR43280:SF28">
    <property type="entry name" value="HTH-TYPE TRANSCRIPTIONAL ACTIVATOR RHAS"/>
    <property type="match status" value="1"/>
</dbReference>
<evidence type="ECO:0000313" key="8">
    <source>
        <dbReference type="Proteomes" id="UP000564644"/>
    </source>
</evidence>
<proteinExistence type="predicted"/>
<dbReference type="GO" id="GO:0003700">
    <property type="term" value="F:DNA-binding transcription factor activity"/>
    <property type="evidence" value="ECO:0007669"/>
    <property type="project" value="InterPro"/>
</dbReference>
<dbReference type="PRINTS" id="PR00032">
    <property type="entry name" value="HTHARAC"/>
</dbReference>
<dbReference type="InterPro" id="IPR001789">
    <property type="entry name" value="Sig_transdc_resp-reg_receiver"/>
</dbReference>
<dbReference type="Proteomes" id="UP000564644">
    <property type="component" value="Unassembled WGS sequence"/>
</dbReference>
<evidence type="ECO:0000256" key="4">
    <source>
        <dbReference type="PROSITE-ProRule" id="PRU00169"/>
    </source>
</evidence>
<dbReference type="InterPro" id="IPR009057">
    <property type="entry name" value="Homeodomain-like_sf"/>
</dbReference>
<organism evidence="7 8">
    <name type="scientific">Cohnella zeiphila</name>
    <dbReference type="NCBI Taxonomy" id="2761120"/>
    <lineage>
        <taxon>Bacteria</taxon>
        <taxon>Bacillati</taxon>
        <taxon>Bacillota</taxon>
        <taxon>Bacilli</taxon>
        <taxon>Bacillales</taxon>
        <taxon>Paenibacillaceae</taxon>
        <taxon>Cohnella</taxon>
    </lineage>
</organism>
<dbReference type="Pfam" id="PF12833">
    <property type="entry name" value="HTH_18"/>
    <property type="match status" value="1"/>
</dbReference>
<evidence type="ECO:0000259" key="6">
    <source>
        <dbReference type="PROSITE" id="PS50110"/>
    </source>
</evidence>
<evidence type="ECO:0000256" key="2">
    <source>
        <dbReference type="ARBA" id="ARBA00023125"/>
    </source>
</evidence>
<dbReference type="PANTHER" id="PTHR43280">
    <property type="entry name" value="ARAC-FAMILY TRANSCRIPTIONAL REGULATOR"/>
    <property type="match status" value="1"/>
</dbReference>
<evidence type="ECO:0000313" key="7">
    <source>
        <dbReference type="EMBL" id="MBB6730766.1"/>
    </source>
</evidence>
<feature type="modified residue" description="4-aspartylphosphate" evidence="4">
    <location>
        <position position="55"/>
    </location>
</feature>
<dbReference type="InterPro" id="IPR018060">
    <property type="entry name" value="HTH_AraC"/>
</dbReference>
<name>A0A7X0SIZ3_9BACL</name>
<dbReference type="PROSITE" id="PS01124">
    <property type="entry name" value="HTH_ARAC_FAMILY_2"/>
    <property type="match status" value="1"/>
</dbReference>
<dbReference type="AlphaFoldDB" id="A0A7X0SIZ3"/>
<dbReference type="GO" id="GO:0043565">
    <property type="term" value="F:sequence-specific DNA binding"/>
    <property type="evidence" value="ECO:0007669"/>
    <property type="project" value="InterPro"/>
</dbReference>
<keyword evidence="3" id="KW-0804">Transcription</keyword>
<keyword evidence="4" id="KW-0597">Phosphoprotein</keyword>
<dbReference type="EMBL" id="JACJVO010000009">
    <property type="protein sequence ID" value="MBB6730766.1"/>
    <property type="molecule type" value="Genomic_DNA"/>
</dbReference>
<feature type="domain" description="HTH araC/xylS-type" evidence="5">
    <location>
        <begin position="166"/>
        <end position="264"/>
    </location>
</feature>
<keyword evidence="8" id="KW-1185">Reference proteome</keyword>
<dbReference type="InterPro" id="IPR020449">
    <property type="entry name" value="Tscrpt_reg_AraC-type_HTH"/>
</dbReference>
<evidence type="ECO:0000256" key="1">
    <source>
        <dbReference type="ARBA" id="ARBA00023015"/>
    </source>
</evidence>
<dbReference type="PROSITE" id="PS00041">
    <property type="entry name" value="HTH_ARAC_FAMILY_1"/>
    <property type="match status" value="1"/>
</dbReference>
<reference evidence="7 8" key="1">
    <citation type="submission" date="2020-08" db="EMBL/GenBank/DDBJ databases">
        <title>Cohnella phylogeny.</title>
        <authorList>
            <person name="Dunlap C."/>
        </authorList>
    </citation>
    <scope>NUCLEOTIDE SEQUENCE [LARGE SCALE GENOMIC DNA]</scope>
    <source>
        <strain evidence="7 8">CBP 2801</strain>
    </source>
</reference>
<dbReference type="CDD" id="cd17536">
    <property type="entry name" value="REC_YesN-like"/>
    <property type="match status" value="1"/>
</dbReference>
<comment type="caution">
    <text evidence="7">The sequence shown here is derived from an EMBL/GenBank/DDBJ whole genome shotgun (WGS) entry which is preliminary data.</text>
</comment>
<dbReference type="InterPro" id="IPR011006">
    <property type="entry name" value="CheY-like_superfamily"/>
</dbReference>
<dbReference type="SUPFAM" id="SSF46689">
    <property type="entry name" value="Homeodomain-like"/>
    <property type="match status" value="2"/>
</dbReference>
<dbReference type="SMART" id="SM00448">
    <property type="entry name" value="REC"/>
    <property type="match status" value="1"/>
</dbReference>
<dbReference type="Gene3D" id="3.40.50.2300">
    <property type="match status" value="1"/>
</dbReference>
<keyword evidence="2" id="KW-0238">DNA-binding</keyword>
<sequence length="267" mass="30719">MFTLLIVDDEPMIADGLYEEFQDSREWDLDVYRAYSGKEALERIEHMKVDILISDIRMPGVDGIELLKQVRSRWPSCRVILLSGYKEFDYAYSALEYGAVRYVLKTEGYDKVIDTVKQAAADLEQSRLAAKPVPEADREPDARSGTPVREMLREDRQDRRTADIIAKLKDYIENHLHRDISLVALADVVHFNPSYLSRYFKQQTGLNLSEFVQSVKVERAKRMLADPDIRVNDIAEALGYGSASNFTRLFKRLTGSTPQEFRETAIR</sequence>